<evidence type="ECO:0000256" key="1">
    <source>
        <dbReference type="ARBA" id="ARBA00004271"/>
    </source>
</evidence>
<reference evidence="7" key="1">
    <citation type="submission" date="2017-07" db="EMBL/GenBank/DDBJ databases">
        <title>Taro Niue Genome Assembly and Annotation.</title>
        <authorList>
            <person name="Atibalentja N."/>
            <person name="Keating K."/>
            <person name="Fields C.J."/>
        </authorList>
    </citation>
    <scope>NUCLEOTIDE SEQUENCE</scope>
    <source>
        <strain evidence="7">Niue_2</strain>
        <tissue evidence="7">Leaf</tissue>
    </source>
</reference>
<dbReference type="AlphaFoldDB" id="A0A843W2Y6"/>
<dbReference type="PANTHER" id="PTHR31279:SF4">
    <property type="entry name" value="PROTEIN EXORDIUM-LIKE 5"/>
    <property type="match status" value="1"/>
</dbReference>
<dbReference type="InterPro" id="IPR006766">
    <property type="entry name" value="EXORDIUM-like"/>
</dbReference>
<comment type="subcellular location">
    <subcellularLocation>
        <location evidence="1">Secreted</location>
        <location evidence="1">Extracellular space</location>
        <location evidence="1">Apoplast</location>
    </subcellularLocation>
</comment>
<dbReference type="PANTHER" id="PTHR31279">
    <property type="entry name" value="PROTEIN EXORDIUM-LIKE 5"/>
    <property type="match status" value="1"/>
</dbReference>
<dbReference type="EMBL" id="NMUH01002718">
    <property type="protein sequence ID" value="MQM01687.1"/>
    <property type="molecule type" value="Genomic_DNA"/>
</dbReference>
<feature type="transmembrane region" description="Helical" evidence="6">
    <location>
        <begin position="12"/>
        <end position="31"/>
    </location>
</feature>
<dbReference type="GO" id="GO:0048046">
    <property type="term" value="C:apoplast"/>
    <property type="evidence" value="ECO:0007669"/>
    <property type="project" value="UniProtKB-SubCell"/>
</dbReference>
<evidence type="ECO:0000256" key="4">
    <source>
        <dbReference type="ARBA" id="ARBA00022729"/>
    </source>
</evidence>
<evidence type="ECO:0000256" key="6">
    <source>
        <dbReference type="SAM" id="Phobius"/>
    </source>
</evidence>
<keyword evidence="8" id="KW-1185">Reference proteome</keyword>
<evidence type="ECO:0000256" key="5">
    <source>
        <dbReference type="ARBA" id="ARBA00023591"/>
    </source>
</evidence>
<protein>
    <submittedName>
        <fullName evidence="7">Uncharacterized protein</fullName>
    </submittedName>
</protein>
<gene>
    <name evidence="7" type="ORF">Taro_034445</name>
</gene>
<evidence type="ECO:0000313" key="8">
    <source>
        <dbReference type="Proteomes" id="UP000652761"/>
    </source>
</evidence>
<organism evidence="7 8">
    <name type="scientific">Colocasia esculenta</name>
    <name type="common">Wild taro</name>
    <name type="synonym">Arum esculentum</name>
    <dbReference type="NCBI Taxonomy" id="4460"/>
    <lineage>
        <taxon>Eukaryota</taxon>
        <taxon>Viridiplantae</taxon>
        <taxon>Streptophyta</taxon>
        <taxon>Embryophyta</taxon>
        <taxon>Tracheophyta</taxon>
        <taxon>Spermatophyta</taxon>
        <taxon>Magnoliopsida</taxon>
        <taxon>Liliopsida</taxon>
        <taxon>Araceae</taxon>
        <taxon>Aroideae</taxon>
        <taxon>Colocasieae</taxon>
        <taxon>Colocasia</taxon>
    </lineage>
</organism>
<dbReference type="OrthoDB" id="2016249at2759"/>
<keyword evidence="6" id="KW-0472">Membrane</keyword>
<comment type="caution">
    <text evidence="7">The sequence shown here is derived from an EMBL/GenBank/DDBJ whole genome shotgun (WGS) entry which is preliminary data.</text>
</comment>
<dbReference type="Proteomes" id="UP000652761">
    <property type="component" value="Unassembled WGS sequence"/>
</dbReference>
<name>A0A843W2Y6_COLES</name>
<keyword evidence="2" id="KW-0052">Apoplast</keyword>
<keyword evidence="4" id="KW-0732">Signal</keyword>
<keyword evidence="6" id="KW-0812">Transmembrane</keyword>
<proteinExistence type="inferred from homology"/>
<sequence length="232" mass="25508">MVSRRQAIGPSWSYLVCVCACLCVLVVLLSLRGSSFLPHSCEELRTTPPTFSLTLPRFGSWVAGQGSGSSEMIEKSRFLIWDINELLGEWRLLFSLPPQIFAPSRCLLREGAPSKVQLPLPPPSSLGRSTTYDFLLSISDVAAPSPSVHELWSTVALYTDQIGANITCFVSIAREVITEAVATHHLPVDHRNGVYLVLTAPEVSIQDFCHVVCGFHFFTFPFVVVGHTLAYA</sequence>
<accession>A0A843W2Y6</accession>
<evidence type="ECO:0000256" key="2">
    <source>
        <dbReference type="ARBA" id="ARBA00022523"/>
    </source>
</evidence>
<keyword evidence="6" id="KW-1133">Transmembrane helix</keyword>
<evidence type="ECO:0000256" key="3">
    <source>
        <dbReference type="ARBA" id="ARBA00022525"/>
    </source>
</evidence>
<comment type="similarity">
    <text evidence="5">Belongs to the EXORDIUM family.</text>
</comment>
<evidence type="ECO:0000313" key="7">
    <source>
        <dbReference type="EMBL" id="MQM01687.1"/>
    </source>
</evidence>
<keyword evidence="3" id="KW-0964">Secreted</keyword>
<dbReference type="Pfam" id="PF04674">
    <property type="entry name" value="Phi_1"/>
    <property type="match status" value="1"/>
</dbReference>